<dbReference type="PANTHER" id="PTHR21184">
    <property type="entry name" value="MENORIN (DENDRITIC BRANCHING PROTEIN)"/>
    <property type="match status" value="1"/>
</dbReference>
<proteinExistence type="inferred from homology"/>
<protein>
    <recommendedName>
        <fullName evidence="3">Menorin-like domain-containing protein</fullName>
    </recommendedName>
</protein>
<dbReference type="EMBL" id="GL732637">
    <property type="protein sequence ID" value="EFX69416.1"/>
    <property type="molecule type" value="Genomic_DNA"/>
</dbReference>
<dbReference type="HOGENOM" id="CLU_033162_0_0_1"/>
<dbReference type="PANTHER" id="PTHR21184:SF6">
    <property type="entry name" value="CONSERVED PLASMA MEMBRANE PROTEIN"/>
    <property type="match status" value="1"/>
</dbReference>
<evidence type="ECO:0000313" key="4">
    <source>
        <dbReference type="EMBL" id="EFX69416.1"/>
    </source>
</evidence>
<keyword evidence="2" id="KW-0472">Membrane</keyword>
<reference evidence="4 5" key="1">
    <citation type="journal article" date="2011" name="Science">
        <title>The ecoresponsive genome of Daphnia pulex.</title>
        <authorList>
            <person name="Colbourne J.K."/>
            <person name="Pfrender M.E."/>
            <person name="Gilbert D."/>
            <person name="Thomas W.K."/>
            <person name="Tucker A."/>
            <person name="Oakley T.H."/>
            <person name="Tokishita S."/>
            <person name="Aerts A."/>
            <person name="Arnold G.J."/>
            <person name="Basu M.K."/>
            <person name="Bauer D.J."/>
            <person name="Caceres C.E."/>
            <person name="Carmel L."/>
            <person name="Casola C."/>
            <person name="Choi J.H."/>
            <person name="Detter J.C."/>
            <person name="Dong Q."/>
            <person name="Dusheyko S."/>
            <person name="Eads B.D."/>
            <person name="Frohlich T."/>
            <person name="Geiler-Samerotte K.A."/>
            <person name="Gerlach D."/>
            <person name="Hatcher P."/>
            <person name="Jogdeo S."/>
            <person name="Krijgsveld J."/>
            <person name="Kriventseva E.V."/>
            <person name="Kultz D."/>
            <person name="Laforsch C."/>
            <person name="Lindquist E."/>
            <person name="Lopez J."/>
            <person name="Manak J.R."/>
            <person name="Muller J."/>
            <person name="Pangilinan J."/>
            <person name="Patwardhan R.P."/>
            <person name="Pitluck S."/>
            <person name="Pritham E.J."/>
            <person name="Rechtsteiner A."/>
            <person name="Rho M."/>
            <person name="Rogozin I.B."/>
            <person name="Sakarya O."/>
            <person name="Salamov A."/>
            <person name="Schaack S."/>
            <person name="Shapiro H."/>
            <person name="Shiga Y."/>
            <person name="Skalitzky C."/>
            <person name="Smith Z."/>
            <person name="Souvorov A."/>
            <person name="Sung W."/>
            <person name="Tang Z."/>
            <person name="Tsuchiya D."/>
            <person name="Tu H."/>
            <person name="Vos H."/>
            <person name="Wang M."/>
            <person name="Wolf Y.I."/>
            <person name="Yamagata H."/>
            <person name="Yamada T."/>
            <person name="Ye Y."/>
            <person name="Shaw J.R."/>
            <person name="Andrews J."/>
            <person name="Crease T.J."/>
            <person name="Tang H."/>
            <person name="Lucas S.M."/>
            <person name="Robertson H.M."/>
            <person name="Bork P."/>
            <person name="Koonin E.V."/>
            <person name="Zdobnov E.M."/>
            <person name="Grigoriev I.V."/>
            <person name="Lynch M."/>
            <person name="Boore J.L."/>
        </authorList>
    </citation>
    <scope>NUCLEOTIDE SEQUENCE [LARGE SCALE GENOMIC DNA]</scope>
</reference>
<accession>E9HFT0</accession>
<keyword evidence="2" id="KW-0812">Transmembrane</keyword>
<dbReference type="PhylomeDB" id="E9HFT0"/>
<dbReference type="STRING" id="6669.E9HFT0"/>
<evidence type="ECO:0000256" key="1">
    <source>
        <dbReference type="ARBA" id="ARBA00044953"/>
    </source>
</evidence>
<dbReference type="OrthoDB" id="413402at2759"/>
<feature type="domain" description="Menorin-like" evidence="3">
    <location>
        <begin position="65"/>
        <end position="314"/>
    </location>
</feature>
<dbReference type="Pfam" id="PF10223">
    <property type="entry name" value="Menorin_N"/>
    <property type="match status" value="1"/>
</dbReference>
<name>E9HFT0_DAPPU</name>
<keyword evidence="2" id="KW-1133">Transmembrane helix</keyword>
<evidence type="ECO:0000259" key="3">
    <source>
        <dbReference type="Pfam" id="PF10223"/>
    </source>
</evidence>
<comment type="similarity">
    <text evidence="1">Belongs to the menorin family.</text>
</comment>
<dbReference type="eggNOG" id="KOG3748">
    <property type="taxonomic scope" value="Eukaryota"/>
</dbReference>
<evidence type="ECO:0000313" key="5">
    <source>
        <dbReference type="Proteomes" id="UP000000305"/>
    </source>
</evidence>
<dbReference type="InterPro" id="IPR019356">
    <property type="entry name" value="Menorin_dom"/>
</dbReference>
<sequence length="326" mass="36446">MSRYQCSSVTYICLPSVLSIKAVGWTMILLFTQVKSASHLASHIHGNDGVTIPSVAKFFPQIQSDLSRVKWGHGVNSKAQLSQSLQGTDMMIEADVSMGIVTGREGKFLPIMAHPPFKSSDLSLEEFLDITLSSRTPKGIKLDFKDMEAVELSLRTIKTRANKIYAPLWLNADIIQGPVNATTKPMDARRFLNLTKSYFPDAVLSVGWTTRYGPDVSSWPLQIINEGSYTMNHMIQLRDALRAAQIRQPVTFPIRAGLCTTPESQRSIIWLLEQVEDSTLTIWSGPFDTVDVPGLMKLIKHVGTKRIYIDVSSGLLCEIQHFNDRY</sequence>
<gene>
    <name evidence="4" type="ORF">DAPPUDRAFT_189364</name>
</gene>
<dbReference type="InParanoid" id="E9HFT0"/>
<dbReference type="AlphaFoldDB" id="E9HFT0"/>
<dbReference type="GO" id="GO:0005615">
    <property type="term" value="C:extracellular space"/>
    <property type="evidence" value="ECO:0000318"/>
    <property type="project" value="GO_Central"/>
</dbReference>
<dbReference type="Proteomes" id="UP000000305">
    <property type="component" value="Unassembled WGS sequence"/>
</dbReference>
<keyword evidence="5" id="KW-1185">Reference proteome</keyword>
<dbReference type="OMA" id="CTVSTGW"/>
<feature type="transmembrane region" description="Helical" evidence="2">
    <location>
        <begin position="12"/>
        <end position="31"/>
    </location>
</feature>
<evidence type="ECO:0000256" key="2">
    <source>
        <dbReference type="SAM" id="Phobius"/>
    </source>
</evidence>
<dbReference type="KEGG" id="dpx:DAPPUDRAFT_189364"/>
<organism evidence="4 5">
    <name type="scientific">Daphnia pulex</name>
    <name type="common">Water flea</name>
    <dbReference type="NCBI Taxonomy" id="6669"/>
    <lineage>
        <taxon>Eukaryota</taxon>
        <taxon>Metazoa</taxon>
        <taxon>Ecdysozoa</taxon>
        <taxon>Arthropoda</taxon>
        <taxon>Crustacea</taxon>
        <taxon>Branchiopoda</taxon>
        <taxon>Diplostraca</taxon>
        <taxon>Cladocera</taxon>
        <taxon>Anomopoda</taxon>
        <taxon>Daphniidae</taxon>
        <taxon>Daphnia</taxon>
    </lineage>
</organism>
<dbReference type="FunCoup" id="E9HFT0">
    <property type="interactions" value="71"/>
</dbReference>